<gene>
    <name evidence="8" type="ORF">SVTN_36780</name>
</gene>
<feature type="transmembrane region" description="Helical" evidence="7">
    <location>
        <begin position="119"/>
        <end position="142"/>
    </location>
</feature>
<sequence>MTPPDDTGAGTRPARAPGTRRLTGHPLFWPAAVLAALLLGNVALTHDFLAVRVQNGHLYGSLVDILQFGAPLILVSLGMTLVIATRGIDLSVGSTVAIAGALACEHIASAADPGSLSTVFTAIVIALGVAAAIGLLNGFLVARLGVQPIVATLVLMVAGRGVAQLITDGQIISVSSPAYKMIGGGYWLTLPFAVLLAAALVAVTSLVTRRTALGMLIESVGGNPVASRLVGIRASGLLVTVYVVSALCAAVAGLMISSNVSSADGNNAGLWIELDAILAVVVGGTALTGGRFSLGGTVLGALIIQTLSTTIYTLGVPPETTLVFKALVVIVVCLVQSPAFRARLSRKRGRRGPVAPVPAPTAADVTARRQEVHP</sequence>
<name>A0A0B5IKW4_9ACTN</name>
<keyword evidence="4 7" id="KW-1133">Transmembrane helix</keyword>
<dbReference type="PANTHER" id="PTHR32196:SF19">
    <property type="entry name" value="GALACTOFURANOSE TRANSPORTER PERMEASE PROTEIN YTFT"/>
    <property type="match status" value="1"/>
</dbReference>
<keyword evidence="9" id="KW-1185">Reference proteome</keyword>
<dbReference type="STRING" id="362257.SVTN_36780"/>
<evidence type="ECO:0000256" key="6">
    <source>
        <dbReference type="SAM" id="MobiDB-lite"/>
    </source>
</evidence>
<feature type="transmembrane region" description="Helical" evidence="7">
    <location>
        <begin position="149"/>
        <end position="166"/>
    </location>
</feature>
<evidence type="ECO:0000256" key="5">
    <source>
        <dbReference type="ARBA" id="ARBA00023136"/>
    </source>
</evidence>
<keyword evidence="5 7" id="KW-0472">Membrane</keyword>
<reference evidence="8 9" key="1">
    <citation type="submission" date="2014-12" db="EMBL/GenBank/DDBJ databases">
        <title>Complete genome sequence of Streptomyces vietnamensis strain GIMV4.0001, a genetic manipulable producer of the benzoisochromanequinone antibiotic granaticin.</title>
        <authorList>
            <person name="Deng M.R."/>
            <person name="Guo J."/>
            <person name="Ma L.Y."/>
            <person name="Feng G.D."/>
            <person name="Mo C.Y."/>
            <person name="Zhu H.H."/>
        </authorList>
    </citation>
    <scope>NUCLEOTIDE SEQUENCE [LARGE SCALE GENOMIC DNA]</scope>
    <source>
        <strain evidence="9">GIMV4.0001</strain>
    </source>
</reference>
<keyword evidence="3 7" id="KW-0812">Transmembrane</keyword>
<feature type="transmembrane region" description="Helical" evidence="7">
    <location>
        <begin position="186"/>
        <end position="207"/>
    </location>
</feature>
<dbReference type="RefSeq" id="WP_041132950.1">
    <property type="nucleotide sequence ID" value="NZ_CP010407.1"/>
</dbReference>
<evidence type="ECO:0000256" key="1">
    <source>
        <dbReference type="ARBA" id="ARBA00004651"/>
    </source>
</evidence>
<evidence type="ECO:0000313" key="8">
    <source>
        <dbReference type="EMBL" id="AJF69029.1"/>
    </source>
</evidence>
<dbReference type="GO" id="GO:0022857">
    <property type="term" value="F:transmembrane transporter activity"/>
    <property type="evidence" value="ECO:0007669"/>
    <property type="project" value="InterPro"/>
</dbReference>
<evidence type="ECO:0000256" key="3">
    <source>
        <dbReference type="ARBA" id="ARBA00022692"/>
    </source>
</evidence>
<dbReference type="Pfam" id="PF02653">
    <property type="entry name" value="BPD_transp_2"/>
    <property type="match status" value="1"/>
</dbReference>
<feature type="transmembrane region" description="Helical" evidence="7">
    <location>
        <begin position="268"/>
        <end position="287"/>
    </location>
</feature>
<dbReference type="HOGENOM" id="CLU_028880_3_0_11"/>
<evidence type="ECO:0000313" key="9">
    <source>
        <dbReference type="Proteomes" id="UP000031774"/>
    </source>
</evidence>
<dbReference type="EMBL" id="CP010407">
    <property type="protein sequence ID" value="AJF69029.1"/>
    <property type="molecule type" value="Genomic_DNA"/>
</dbReference>
<evidence type="ECO:0000256" key="4">
    <source>
        <dbReference type="ARBA" id="ARBA00022989"/>
    </source>
</evidence>
<protein>
    <submittedName>
        <fullName evidence="8">Sugar ABC transporter permease</fullName>
    </submittedName>
</protein>
<feature type="transmembrane region" description="Helical" evidence="7">
    <location>
        <begin position="62"/>
        <end position="84"/>
    </location>
</feature>
<feature type="transmembrane region" description="Helical" evidence="7">
    <location>
        <begin position="27"/>
        <end position="50"/>
    </location>
</feature>
<accession>A0A0B5IKW4</accession>
<evidence type="ECO:0000256" key="7">
    <source>
        <dbReference type="SAM" id="Phobius"/>
    </source>
</evidence>
<dbReference type="KEGG" id="svt:SVTN_36780"/>
<dbReference type="PANTHER" id="PTHR32196">
    <property type="entry name" value="ABC TRANSPORTER PERMEASE PROTEIN YPHD-RELATED-RELATED"/>
    <property type="match status" value="1"/>
</dbReference>
<feature type="region of interest" description="Disordered" evidence="6">
    <location>
        <begin position="350"/>
        <end position="374"/>
    </location>
</feature>
<comment type="subcellular location">
    <subcellularLocation>
        <location evidence="1">Cell membrane</location>
        <topology evidence="1">Multi-pass membrane protein</topology>
    </subcellularLocation>
</comment>
<dbReference type="AlphaFoldDB" id="A0A0B5IKW4"/>
<dbReference type="InterPro" id="IPR001851">
    <property type="entry name" value="ABC_transp_permease"/>
</dbReference>
<dbReference type="GO" id="GO:0005886">
    <property type="term" value="C:plasma membrane"/>
    <property type="evidence" value="ECO:0007669"/>
    <property type="project" value="UniProtKB-SubCell"/>
</dbReference>
<feature type="transmembrane region" description="Helical" evidence="7">
    <location>
        <begin position="237"/>
        <end position="256"/>
    </location>
</feature>
<evidence type="ECO:0000256" key="2">
    <source>
        <dbReference type="ARBA" id="ARBA00022475"/>
    </source>
</evidence>
<keyword evidence="2" id="KW-1003">Cell membrane</keyword>
<feature type="transmembrane region" description="Helical" evidence="7">
    <location>
        <begin position="294"/>
        <end position="316"/>
    </location>
</feature>
<dbReference type="Proteomes" id="UP000031774">
    <property type="component" value="Chromosome"/>
</dbReference>
<dbReference type="CDD" id="cd06579">
    <property type="entry name" value="TM_PBP1_transp_AraH_like"/>
    <property type="match status" value="1"/>
</dbReference>
<feature type="transmembrane region" description="Helical" evidence="7">
    <location>
        <begin position="322"/>
        <end position="340"/>
    </location>
</feature>
<proteinExistence type="predicted"/>
<organism evidence="8 9">
    <name type="scientific">Streptomyces vietnamensis</name>
    <dbReference type="NCBI Taxonomy" id="362257"/>
    <lineage>
        <taxon>Bacteria</taxon>
        <taxon>Bacillati</taxon>
        <taxon>Actinomycetota</taxon>
        <taxon>Actinomycetes</taxon>
        <taxon>Kitasatosporales</taxon>
        <taxon>Streptomycetaceae</taxon>
        <taxon>Streptomyces</taxon>
    </lineage>
</organism>